<feature type="domain" description="Miro" evidence="17">
    <location>
        <begin position="416"/>
        <end position="591"/>
    </location>
</feature>
<dbReference type="InterPro" id="IPR011992">
    <property type="entry name" value="EF-hand-dom_pair"/>
</dbReference>
<dbReference type="OrthoDB" id="10020961at2759"/>
<proteinExistence type="inferred from homology"/>
<dbReference type="InterPro" id="IPR020860">
    <property type="entry name" value="MIRO_dom"/>
</dbReference>
<keyword evidence="13 15" id="KW-0342">GTP-binding</keyword>
<evidence type="ECO:0000256" key="15">
    <source>
        <dbReference type="PIRNR" id="PIRNR037488"/>
    </source>
</evidence>
<keyword evidence="12 15" id="KW-0496">Mitochondrion</keyword>
<comment type="caution">
    <text evidence="18">The sequence shown here is derived from an EMBL/GenBank/DDBJ whole genome shotgun (WGS) entry which is preliminary data.</text>
</comment>
<dbReference type="Pfam" id="PF00071">
    <property type="entry name" value="Ras"/>
    <property type="match status" value="1"/>
</dbReference>
<dbReference type="EMBL" id="JANBQB010000014">
    <property type="protein sequence ID" value="KAJ1984623.1"/>
    <property type="molecule type" value="Genomic_DNA"/>
</dbReference>
<dbReference type="PIRSF" id="PIRSF037488">
    <property type="entry name" value="Mt_Rho_GTPase"/>
    <property type="match status" value="1"/>
</dbReference>
<gene>
    <name evidence="18" type="primary">GEM1</name>
    <name evidence="18" type="ORF">H4R34_000526</name>
</gene>
<keyword evidence="5" id="KW-0479">Metal-binding</keyword>
<dbReference type="SMART" id="SM00173">
    <property type="entry name" value="RAS"/>
    <property type="match status" value="1"/>
</dbReference>
<dbReference type="NCBIfam" id="TIGR00231">
    <property type="entry name" value="small_GTP"/>
    <property type="match status" value="1"/>
</dbReference>
<evidence type="ECO:0000256" key="11">
    <source>
        <dbReference type="ARBA" id="ARBA00022989"/>
    </source>
</evidence>
<dbReference type="SMART" id="SM00174">
    <property type="entry name" value="RHO"/>
    <property type="match status" value="1"/>
</dbReference>
<dbReference type="Pfam" id="PF08356">
    <property type="entry name" value="EF_assoc_2"/>
    <property type="match status" value="1"/>
</dbReference>
<evidence type="ECO:0000256" key="1">
    <source>
        <dbReference type="ARBA" id="ARBA00003481"/>
    </source>
</evidence>
<dbReference type="InterPro" id="IPR001806">
    <property type="entry name" value="Small_GTPase"/>
</dbReference>
<dbReference type="GO" id="GO:0007005">
    <property type="term" value="P:mitochondrion organization"/>
    <property type="evidence" value="ECO:0007669"/>
    <property type="project" value="InterPro"/>
</dbReference>
<dbReference type="SUPFAM" id="SSF47473">
    <property type="entry name" value="EF-hand"/>
    <property type="match status" value="1"/>
</dbReference>
<keyword evidence="10 15" id="KW-0106">Calcium</keyword>
<dbReference type="InterPro" id="IPR027417">
    <property type="entry name" value="P-loop_NTPase"/>
</dbReference>
<dbReference type="CDD" id="cd01893">
    <property type="entry name" value="Miro1"/>
    <property type="match status" value="1"/>
</dbReference>
<evidence type="ECO:0000313" key="19">
    <source>
        <dbReference type="Proteomes" id="UP001151582"/>
    </source>
</evidence>
<dbReference type="PROSITE" id="PS00018">
    <property type="entry name" value="EF_HAND_1"/>
    <property type="match status" value="1"/>
</dbReference>
<evidence type="ECO:0000259" key="16">
    <source>
        <dbReference type="PROSITE" id="PS50222"/>
    </source>
</evidence>
<dbReference type="EC" id="3.6.5.-" evidence="15"/>
<dbReference type="AlphaFoldDB" id="A0A9W8B6G8"/>
<evidence type="ECO:0000256" key="10">
    <source>
        <dbReference type="ARBA" id="ARBA00022837"/>
    </source>
</evidence>
<dbReference type="InterPro" id="IPR002048">
    <property type="entry name" value="EF_hand_dom"/>
</dbReference>
<evidence type="ECO:0000256" key="9">
    <source>
        <dbReference type="ARBA" id="ARBA00022801"/>
    </source>
</evidence>
<sequence>MRKDIRILLVGDRDVGKSTLVMTLIKEAFVSNVQQVVPEVTIPPEVTPENVTTHIIDSSVRPEYREQLEIEIRKAHVICIVYAVDNQSTFNRIPEFWLPFLRSLGVNVPVLLVGNKADRRTVDQSIPSLSQEIGPIMSEFREVETCVECSAKTLTNVSEVFYFAQKAVLHPTGPLYDTQSHTLRPNCERALKRIFKLCDRNQDCILDDDELNHFQTKCFNSPLQHQELVGVREIVHEHQPDGVTDSGLTEAGFLYLHKLFIQRGRLETTWMVLRKFGYGNDLSLRPDFLLPPFDVPSDCCVELSPQGYQFFTTLFHAHDKDGDGALNASELADLFGTAPGNPWIGTGFPETTSTNEAGDVTLTGFLAQWSMTTLLDHNTTLAYLAYLGFDGDDTRAGIQMVKFKQPSRLLRERSTRSVYKCLVVGSKGAGKTSLLRGLANKPFAPAYQPPDPLFSAVNSIETKGSTKYLVLQELGPPHDTAILRSRRKLERCDVLCFVYDSHDPKSFAYLTTLRTKYDLNHIPLVVVATKGDLASVPQQSGGTTDQTTASAAVVDPDTYCQRLKLAPPLHVSVKEHVWDDLVHHLIAAAIRPHSALPGVSKTGQLVGRVVQRTLAVSLVLSVLAATSLVSYRWLRPFVGFLGWFSSFSGPGRDYL</sequence>
<dbReference type="SUPFAM" id="SSF52540">
    <property type="entry name" value="P-loop containing nucleoside triphosphate hydrolases"/>
    <property type="match status" value="2"/>
</dbReference>
<comment type="function">
    <text evidence="1 15">Mitochondrial GTPase involved in mitochondrial trafficking. Probably involved in control of anterograde transport of mitochondria and their subcellular distribution.</text>
</comment>
<evidence type="ECO:0000256" key="8">
    <source>
        <dbReference type="ARBA" id="ARBA00022787"/>
    </source>
</evidence>
<dbReference type="GO" id="GO:0005525">
    <property type="term" value="F:GTP binding"/>
    <property type="evidence" value="ECO:0007669"/>
    <property type="project" value="UniProtKB-KW"/>
</dbReference>
<dbReference type="FunFam" id="1.10.238.10:FF:000011">
    <property type="entry name" value="Mitochondrial Rho GTPase"/>
    <property type="match status" value="1"/>
</dbReference>
<keyword evidence="6" id="KW-0677">Repeat</keyword>
<dbReference type="PROSITE" id="PS51421">
    <property type="entry name" value="RAS"/>
    <property type="match status" value="1"/>
</dbReference>
<dbReference type="InterPro" id="IPR013567">
    <property type="entry name" value="EF_hand_assoc_2"/>
</dbReference>
<evidence type="ECO:0000256" key="13">
    <source>
        <dbReference type="ARBA" id="ARBA00023134"/>
    </source>
</evidence>
<dbReference type="SMART" id="SM00175">
    <property type="entry name" value="RAB"/>
    <property type="match status" value="1"/>
</dbReference>
<keyword evidence="9 15" id="KW-0378">Hydrolase</keyword>
<keyword evidence="11" id="KW-1133">Transmembrane helix</keyword>
<evidence type="ECO:0000256" key="3">
    <source>
        <dbReference type="ARBA" id="ARBA00007981"/>
    </source>
</evidence>
<dbReference type="Pfam" id="PF08355">
    <property type="entry name" value="EF_assoc_1"/>
    <property type="match status" value="1"/>
</dbReference>
<comment type="similarity">
    <text evidence="3 15">Belongs to the mitochondrial Rho GTPase family.</text>
</comment>
<evidence type="ECO:0000256" key="14">
    <source>
        <dbReference type="ARBA" id="ARBA00023136"/>
    </source>
</evidence>
<dbReference type="PRINTS" id="PR00449">
    <property type="entry name" value="RASTRNSFRMNG"/>
</dbReference>
<protein>
    <recommendedName>
        <fullName evidence="15">Mitochondrial Rho GTPase</fullName>
        <ecNumber evidence="15">3.6.5.-</ecNumber>
    </recommendedName>
</protein>
<evidence type="ECO:0000256" key="12">
    <source>
        <dbReference type="ARBA" id="ARBA00023128"/>
    </source>
</evidence>
<dbReference type="GO" id="GO:0005741">
    <property type="term" value="C:mitochondrial outer membrane"/>
    <property type="evidence" value="ECO:0007669"/>
    <property type="project" value="UniProtKB-SubCell"/>
</dbReference>
<feature type="domain" description="EF-hand" evidence="16">
    <location>
        <begin position="306"/>
        <end position="341"/>
    </location>
</feature>
<keyword evidence="7 15" id="KW-0547">Nucleotide-binding</keyword>
<dbReference type="InterPro" id="IPR013566">
    <property type="entry name" value="EF_hand_assoc_1"/>
</dbReference>
<dbReference type="PANTHER" id="PTHR46819:SF1">
    <property type="entry name" value="EF-HAND CALCIUM-BINDING DOMAIN-CONTAINING PROTEIN 7"/>
    <property type="match status" value="1"/>
</dbReference>
<keyword evidence="14 15" id="KW-0472">Membrane</keyword>
<dbReference type="PROSITE" id="PS50222">
    <property type="entry name" value="EF_HAND_2"/>
    <property type="match status" value="1"/>
</dbReference>
<dbReference type="Gene3D" id="1.10.238.10">
    <property type="entry name" value="EF-hand"/>
    <property type="match status" value="2"/>
</dbReference>
<evidence type="ECO:0000313" key="18">
    <source>
        <dbReference type="EMBL" id="KAJ1984623.1"/>
    </source>
</evidence>
<dbReference type="InterPro" id="IPR018247">
    <property type="entry name" value="EF_Hand_1_Ca_BS"/>
</dbReference>
<evidence type="ECO:0000259" key="17">
    <source>
        <dbReference type="PROSITE" id="PS51423"/>
    </source>
</evidence>
<evidence type="ECO:0000256" key="5">
    <source>
        <dbReference type="ARBA" id="ARBA00022723"/>
    </source>
</evidence>
<dbReference type="PANTHER" id="PTHR46819">
    <property type="entry name" value="EF-HAND CALCIUM-BINDING DOMAIN-CONTAINING PROTEIN 7"/>
    <property type="match status" value="1"/>
</dbReference>
<keyword evidence="8 15" id="KW-1000">Mitochondrion outer membrane</keyword>
<dbReference type="GO" id="GO:0005509">
    <property type="term" value="F:calcium ion binding"/>
    <property type="evidence" value="ECO:0007669"/>
    <property type="project" value="InterPro"/>
</dbReference>
<evidence type="ECO:0000256" key="4">
    <source>
        <dbReference type="ARBA" id="ARBA00022692"/>
    </source>
</evidence>
<dbReference type="InterPro" id="IPR005225">
    <property type="entry name" value="Small_GTP-bd"/>
</dbReference>
<name>A0A9W8B6G8_9FUNG</name>
<dbReference type="PROSITE" id="PS51419">
    <property type="entry name" value="RAB"/>
    <property type="match status" value="1"/>
</dbReference>
<dbReference type="GO" id="GO:0003924">
    <property type="term" value="F:GTPase activity"/>
    <property type="evidence" value="ECO:0007669"/>
    <property type="project" value="InterPro"/>
</dbReference>
<dbReference type="PROSITE" id="PS51423">
    <property type="entry name" value="MIRO"/>
    <property type="match status" value="2"/>
</dbReference>
<dbReference type="FunFam" id="3.40.50.300:FF:000170">
    <property type="entry name" value="Mitochondrial Rho GTPase"/>
    <property type="match status" value="1"/>
</dbReference>
<reference evidence="18" key="1">
    <citation type="submission" date="2022-07" db="EMBL/GenBank/DDBJ databases">
        <title>Phylogenomic reconstructions and comparative analyses of Kickxellomycotina fungi.</title>
        <authorList>
            <person name="Reynolds N.K."/>
            <person name="Stajich J.E."/>
            <person name="Barry K."/>
            <person name="Grigoriev I.V."/>
            <person name="Crous P."/>
            <person name="Smith M.E."/>
        </authorList>
    </citation>
    <scope>NUCLEOTIDE SEQUENCE</scope>
    <source>
        <strain evidence="18">RSA 567</strain>
    </source>
</reference>
<dbReference type="InterPro" id="IPR052266">
    <property type="entry name" value="Miro-EF-hand_domain"/>
</dbReference>
<dbReference type="InterPro" id="IPR021181">
    <property type="entry name" value="Miro"/>
</dbReference>
<keyword evidence="19" id="KW-1185">Reference proteome</keyword>
<evidence type="ECO:0000256" key="7">
    <source>
        <dbReference type="ARBA" id="ARBA00022741"/>
    </source>
</evidence>
<accession>A0A9W8B6G8</accession>
<dbReference type="Proteomes" id="UP001151582">
    <property type="component" value="Unassembled WGS sequence"/>
</dbReference>
<organism evidence="18 19">
    <name type="scientific">Dimargaris verticillata</name>
    <dbReference type="NCBI Taxonomy" id="2761393"/>
    <lineage>
        <taxon>Eukaryota</taxon>
        <taxon>Fungi</taxon>
        <taxon>Fungi incertae sedis</taxon>
        <taxon>Zoopagomycota</taxon>
        <taxon>Kickxellomycotina</taxon>
        <taxon>Dimargaritomycetes</taxon>
        <taxon>Dimargaritales</taxon>
        <taxon>Dimargaritaceae</taxon>
        <taxon>Dimargaris</taxon>
    </lineage>
</organism>
<evidence type="ECO:0000256" key="6">
    <source>
        <dbReference type="ARBA" id="ARBA00022737"/>
    </source>
</evidence>
<feature type="domain" description="Miro" evidence="17">
    <location>
        <begin position="2"/>
        <end position="170"/>
    </location>
</feature>
<keyword evidence="4" id="KW-0812">Transmembrane</keyword>
<evidence type="ECO:0000256" key="2">
    <source>
        <dbReference type="ARBA" id="ARBA00004200"/>
    </source>
</evidence>
<dbReference type="SMART" id="SM00054">
    <property type="entry name" value="EFh"/>
    <property type="match status" value="2"/>
</dbReference>
<dbReference type="Gene3D" id="3.40.50.300">
    <property type="entry name" value="P-loop containing nucleotide triphosphate hydrolases"/>
    <property type="match status" value="2"/>
</dbReference>
<comment type="subcellular location">
    <subcellularLocation>
        <location evidence="2 15">Mitochondrion outer membrane</location>
        <topology evidence="2 15">Single-pass type IV membrane protein</topology>
    </subcellularLocation>
</comment>